<evidence type="ECO:0000256" key="1">
    <source>
        <dbReference type="ARBA" id="ARBA00023125"/>
    </source>
</evidence>
<protein>
    <recommendedName>
        <fullName evidence="5">H15 domain-containing protein</fullName>
    </recommendedName>
</protein>
<feature type="compositionally biased region" description="Basic residues" evidence="2">
    <location>
        <begin position="85"/>
        <end position="99"/>
    </location>
</feature>
<evidence type="ECO:0000313" key="3">
    <source>
        <dbReference type="EMBL" id="KAG6504421.1"/>
    </source>
</evidence>
<dbReference type="PANTHER" id="PTHR11467:SF162">
    <property type="entry name" value="HMG-Y-RELATED PROTEIN A"/>
    <property type="match status" value="1"/>
</dbReference>
<reference evidence="3 4" key="1">
    <citation type="submission" date="2020-08" db="EMBL/GenBank/DDBJ databases">
        <title>Plant Genome Project.</title>
        <authorList>
            <person name="Zhang R.-G."/>
        </authorList>
    </citation>
    <scope>NUCLEOTIDE SEQUENCE [LARGE SCALE GENOMIC DNA]</scope>
    <source>
        <tissue evidence="3">Rhizome</tissue>
    </source>
</reference>
<dbReference type="GO" id="GO:0003690">
    <property type="term" value="F:double-stranded DNA binding"/>
    <property type="evidence" value="ECO:0007669"/>
    <property type="project" value="TreeGrafter"/>
</dbReference>
<dbReference type="GO" id="GO:0030261">
    <property type="term" value="P:chromosome condensation"/>
    <property type="evidence" value="ECO:0007669"/>
    <property type="project" value="TreeGrafter"/>
</dbReference>
<evidence type="ECO:0008006" key="5">
    <source>
        <dbReference type="Google" id="ProtNLM"/>
    </source>
</evidence>
<keyword evidence="4" id="KW-1185">Reference proteome</keyword>
<dbReference type="PANTHER" id="PTHR11467">
    <property type="entry name" value="HISTONE H1"/>
    <property type="match status" value="1"/>
</dbReference>
<keyword evidence="1" id="KW-0238">DNA-binding</keyword>
<name>A0A8J5GE29_ZINOF</name>
<dbReference type="Proteomes" id="UP000734854">
    <property type="component" value="Unassembled WGS sequence"/>
</dbReference>
<dbReference type="InterPro" id="IPR017956">
    <property type="entry name" value="AT_hook_DNA-bd_motif"/>
</dbReference>
<accession>A0A8J5GE29</accession>
<dbReference type="GO" id="GO:0045910">
    <property type="term" value="P:negative regulation of DNA recombination"/>
    <property type="evidence" value="ECO:0007669"/>
    <property type="project" value="TreeGrafter"/>
</dbReference>
<evidence type="ECO:0000256" key="2">
    <source>
        <dbReference type="SAM" id="MobiDB-lite"/>
    </source>
</evidence>
<evidence type="ECO:0000313" key="4">
    <source>
        <dbReference type="Proteomes" id="UP000734854"/>
    </source>
</evidence>
<dbReference type="GO" id="GO:0031492">
    <property type="term" value="F:nucleosomal DNA binding"/>
    <property type="evidence" value="ECO:0007669"/>
    <property type="project" value="TreeGrafter"/>
</dbReference>
<comment type="caution">
    <text evidence="3">The sequence shown here is derived from an EMBL/GenBank/DDBJ whole genome shotgun (WGS) entry which is preliminary data.</text>
</comment>
<dbReference type="AlphaFoldDB" id="A0A8J5GE29"/>
<organism evidence="3 4">
    <name type="scientific">Zingiber officinale</name>
    <name type="common">Ginger</name>
    <name type="synonym">Amomum zingiber</name>
    <dbReference type="NCBI Taxonomy" id="94328"/>
    <lineage>
        <taxon>Eukaryota</taxon>
        <taxon>Viridiplantae</taxon>
        <taxon>Streptophyta</taxon>
        <taxon>Embryophyta</taxon>
        <taxon>Tracheophyta</taxon>
        <taxon>Spermatophyta</taxon>
        <taxon>Magnoliopsida</taxon>
        <taxon>Liliopsida</taxon>
        <taxon>Zingiberales</taxon>
        <taxon>Zingiberaceae</taxon>
        <taxon>Zingiber</taxon>
    </lineage>
</organism>
<feature type="region of interest" description="Disordered" evidence="2">
    <location>
        <begin position="81"/>
        <end position="160"/>
    </location>
</feature>
<proteinExistence type="predicted"/>
<dbReference type="SMART" id="SM00384">
    <property type="entry name" value="AT_hook"/>
    <property type="match status" value="3"/>
</dbReference>
<dbReference type="GO" id="GO:0005730">
    <property type="term" value="C:nucleolus"/>
    <property type="evidence" value="ECO:0007669"/>
    <property type="project" value="TreeGrafter"/>
</dbReference>
<gene>
    <name evidence="3" type="ORF">ZIOFF_036754</name>
</gene>
<sequence length="160" mass="16768">MAAAEATDPSSYPELIMAAIKSLVEEGRMDTSESAISDRIESQHLGTLPESHASLLAEHLTCLTDSGELFLIDMINYVRSEAAPKRGRGRPPKPRGRPPKPKDPVAVAASEDSSAIPRPRDRPAKKKAAIAGAPAVVGGGVAKRGRGRPPKAKTGTADDA</sequence>
<dbReference type="EMBL" id="JACMSC010000010">
    <property type="protein sequence ID" value="KAG6504421.1"/>
    <property type="molecule type" value="Genomic_DNA"/>
</dbReference>